<dbReference type="GO" id="GO:0140291">
    <property type="term" value="P:peptidyl-glutamate ADP-deribosylation"/>
    <property type="evidence" value="ECO:0007669"/>
    <property type="project" value="TreeGrafter"/>
</dbReference>
<dbReference type="InParanoid" id="A0A545AR83"/>
<dbReference type="PROSITE" id="PS51154">
    <property type="entry name" value="MACRO"/>
    <property type="match status" value="1"/>
</dbReference>
<dbReference type="SUPFAM" id="SSF52949">
    <property type="entry name" value="Macro domain-like"/>
    <property type="match status" value="1"/>
</dbReference>
<dbReference type="InterPro" id="IPR050892">
    <property type="entry name" value="ADP-ribose_metab_enzymes"/>
</dbReference>
<organism evidence="3 4">
    <name type="scientific">Cryptosporangium phraense</name>
    <dbReference type="NCBI Taxonomy" id="2593070"/>
    <lineage>
        <taxon>Bacteria</taxon>
        <taxon>Bacillati</taxon>
        <taxon>Actinomycetota</taxon>
        <taxon>Actinomycetes</taxon>
        <taxon>Cryptosporangiales</taxon>
        <taxon>Cryptosporangiaceae</taxon>
        <taxon>Cryptosporangium</taxon>
    </lineage>
</organism>
<dbReference type="PANTHER" id="PTHR12521:SF0">
    <property type="entry name" value="ADP-RIBOSE GLYCOHYDROLASE OARD1"/>
    <property type="match status" value="1"/>
</dbReference>
<dbReference type="PANTHER" id="PTHR12521">
    <property type="entry name" value="PROTEIN C6ORF130"/>
    <property type="match status" value="1"/>
</dbReference>
<protein>
    <submittedName>
        <fullName evidence="3">Macro domain-containing protein</fullName>
    </submittedName>
</protein>
<comment type="catalytic activity">
    <reaction evidence="1">
        <text>an N-(ADP-alpha-D-ribosyl)-thymidine in DNA + H2O = a thymidine in DNA + ADP-D-ribose</text>
        <dbReference type="Rhea" id="RHEA:71655"/>
        <dbReference type="Rhea" id="RHEA-COMP:13556"/>
        <dbReference type="Rhea" id="RHEA-COMP:18051"/>
        <dbReference type="ChEBI" id="CHEBI:15377"/>
        <dbReference type="ChEBI" id="CHEBI:57967"/>
        <dbReference type="ChEBI" id="CHEBI:137386"/>
        <dbReference type="ChEBI" id="CHEBI:191199"/>
    </reaction>
    <physiologicalReaction direction="left-to-right" evidence="1">
        <dbReference type="Rhea" id="RHEA:71656"/>
    </physiologicalReaction>
</comment>
<accession>A0A545AR83</accession>
<evidence type="ECO:0000313" key="3">
    <source>
        <dbReference type="EMBL" id="TQS43751.1"/>
    </source>
</evidence>
<dbReference type="OrthoDB" id="9780211at2"/>
<gene>
    <name evidence="3" type="ORF">FL583_17085</name>
</gene>
<comment type="caution">
    <text evidence="3">The sequence shown here is derived from an EMBL/GenBank/DDBJ whole genome shotgun (WGS) entry which is preliminary data.</text>
</comment>
<evidence type="ECO:0000259" key="2">
    <source>
        <dbReference type="PROSITE" id="PS51154"/>
    </source>
</evidence>
<dbReference type="InterPro" id="IPR002589">
    <property type="entry name" value="Macro_dom"/>
</dbReference>
<dbReference type="RefSeq" id="WP_142705664.1">
    <property type="nucleotide sequence ID" value="NZ_VIRS01000011.1"/>
</dbReference>
<evidence type="ECO:0000313" key="4">
    <source>
        <dbReference type="Proteomes" id="UP000317982"/>
    </source>
</evidence>
<evidence type="ECO:0000256" key="1">
    <source>
        <dbReference type="ARBA" id="ARBA00035885"/>
    </source>
</evidence>
<name>A0A545AR83_9ACTN</name>
<dbReference type="InterPro" id="IPR043472">
    <property type="entry name" value="Macro_dom-like"/>
</dbReference>
<feature type="domain" description="Macro" evidence="2">
    <location>
        <begin position="1"/>
        <end position="156"/>
    </location>
</feature>
<dbReference type="EMBL" id="VIRS01000011">
    <property type="protein sequence ID" value="TQS43751.1"/>
    <property type="molecule type" value="Genomic_DNA"/>
</dbReference>
<keyword evidence="4" id="KW-1185">Reference proteome</keyword>
<proteinExistence type="predicted"/>
<dbReference type="CDD" id="cd02901">
    <property type="entry name" value="Macro_Poa1p-like"/>
    <property type="match status" value="1"/>
</dbReference>
<dbReference type="AlphaFoldDB" id="A0A545AR83"/>
<sequence>MAIRVEHGNLLLAQVDAIINTVNTVGVAGKGIALQFRQAFPENFRAYEKAAKQGQIVPGKMFVTSTGLIQYPRYIINFPTKRHWRAGSRIADIESGLVDLVAMIREYQISSIAVPPLGCGNGGLDWSDVQPLIVGHLDALSDVDVLLYPPSTAPLAEEMPIRTERPAMTLGRAALLMLLKQYREADSFRLSALEVQKLAYFLQASGESLRLNYVKAKYGPYAENLNHVLRTMDGHYTVGYGDRSREPQIRLVDGAASEAKNFLEGHGATKANLDRVSRLVRGWETPFSLELLATTHWALTHGMGKVSRAEVYKFVASWTPRKADLFKEKQIDLAIDHLVAHRFADPV</sequence>
<dbReference type="SMART" id="SM00506">
    <property type="entry name" value="A1pp"/>
    <property type="match status" value="1"/>
</dbReference>
<reference evidence="3 4" key="1">
    <citation type="submission" date="2019-07" db="EMBL/GenBank/DDBJ databases">
        <title>Cryptosporangium phraense sp. nov., isolated from plant litter.</title>
        <authorList>
            <person name="Suriyachadkun C."/>
        </authorList>
    </citation>
    <scope>NUCLEOTIDE SEQUENCE [LARGE SCALE GENOMIC DNA]</scope>
    <source>
        <strain evidence="3 4">A-T 5661</strain>
    </source>
</reference>
<dbReference type="Proteomes" id="UP000317982">
    <property type="component" value="Unassembled WGS sequence"/>
</dbReference>
<dbReference type="Pfam" id="PF01661">
    <property type="entry name" value="Macro"/>
    <property type="match status" value="1"/>
</dbReference>
<dbReference type="Gene3D" id="3.40.220.10">
    <property type="entry name" value="Leucine Aminopeptidase, subunit E, domain 1"/>
    <property type="match status" value="1"/>
</dbReference>